<accession>A0A8S3IWC4</accession>
<evidence type="ECO:0000313" key="2">
    <source>
        <dbReference type="EMBL" id="CAF5208530.1"/>
    </source>
</evidence>
<organism evidence="2 3">
    <name type="scientific">Rotaria magnacalcarata</name>
    <dbReference type="NCBI Taxonomy" id="392030"/>
    <lineage>
        <taxon>Eukaryota</taxon>
        <taxon>Metazoa</taxon>
        <taxon>Spiralia</taxon>
        <taxon>Gnathifera</taxon>
        <taxon>Rotifera</taxon>
        <taxon>Eurotatoria</taxon>
        <taxon>Bdelloidea</taxon>
        <taxon>Philodinida</taxon>
        <taxon>Philodinidae</taxon>
        <taxon>Rotaria</taxon>
    </lineage>
</organism>
<dbReference type="Proteomes" id="UP000681720">
    <property type="component" value="Unassembled WGS sequence"/>
</dbReference>
<reference evidence="2" key="1">
    <citation type="submission" date="2021-02" db="EMBL/GenBank/DDBJ databases">
        <authorList>
            <person name="Nowell W R."/>
        </authorList>
    </citation>
    <scope>NUCLEOTIDE SEQUENCE</scope>
</reference>
<protein>
    <submittedName>
        <fullName evidence="2">Uncharacterized protein</fullName>
    </submittedName>
</protein>
<feature type="compositionally biased region" description="Basic residues" evidence="1">
    <location>
        <begin position="1"/>
        <end position="10"/>
    </location>
</feature>
<name>A0A8S3IWC4_9BILA</name>
<dbReference type="AlphaFoldDB" id="A0A8S3IWC4"/>
<proteinExistence type="predicted"/>
<gene>
    <name evidence="2" type="ORF">GIL414_LOCUS78986</name>
</gene>
<sequence length="83" mass="9621">MSAKERRRRPQSAAQVKIAFGNEDDDKEKQKKAQEKNSILPHQILNKNMDDRSSDKLYERALFTINSVTVEIILENDTLSWST</sequence>
<evidence type="ECO:0000313" key="3">
    <source>
        <dbReference type="Proteomes" id="UP000681720"/>
    </source>
</evidence>
<feature type="non-terminal residue" evidence="2">
    <location>
        <position position="83"/>
    </location>
</feature>
<feature type="region of interest" description="Disordered" evidence="1">
    <location>
        <begin position="1"/>
        <end position="36"/>
    </location>
</feature>
<comment type="caution">
    <text evidence="2">The sequence shown here is derived from an EMBL/GenBank/DDBJ whole genome shotgun (WGS) entry which is preliminary data.</text>
</comment>
<evidence type="ECO:0000256" key="1">
    <source>
        <dbReference type="SAM" id="MobiDB-lite"/>
    </source>
</evidence>
<dbReference type="EMBL" id="CAJOBJ010351248">
    <property type="protein sequence ID" value="CAF5208530.1"/>
    <property type="molecule type" value="Genomic_DNA"/>
</dbReference>